<dbReference type="PANTHER" id="PTHR31945:SF129">
    <property type="entry name" value="TRANSCRIPTION FACTOR SCREAM2"/>
    <property type="match status" value="1"/>
</dbReference>
<dbReference type="InterPro" id="IPR054502">
    <property type="entry name" value="bHLH-TF_ACT-like_plant"/>
</dbReference>
<evidence type="ECO:0000313" key="11">
    <source>
        <dbReference type="Proteomes" id="UP000734854"/>
    </source>
</evidence>
<keyword evidence="11" id="KW-1185">Reference proteome</keyword>
<reference evidence="10 11" key="1">
    <citation type="submission" date="2020-08" db="EMBL/GenBank/DDBJ databases">
        <title>Plant Genome Project.</title>
        <authorList>
            <person name="Zhang R.-G."/>
        </authorList>
    </citation>
    <scope>NUCLEOTIDE SEQUENCE [LARGE SCALE GENOMIC DNA]</scope>
    <source>
        <tissue evidence="10">Rhizome</tissue>
    </source>
</reference>
<feature type="domain" description="BHLH" evidence="9">
    <location>
        <begin position="367"/>
        <end position="416"/>
    </location>
</feature>
<evidence type="ECO:0000256" key="3">
    <source>
        <dbReference type="ARBA" id="ARBA00022473"/>
    </source>
</evidence>
<evidence type="ECO:0000256" key="8">
    <source>
        <dbReference type="SAM" id="MobiDB-lite"/>
    </source>
</evidence>
<evidence type="ECO:0000313" key="10">
    <source>
        <dbReference type="EMBL" id="KAG6514554.1"/>
    </source>
</evidence>
<dbReference type="CDD" id="cd11443">
    <property type="entry name" value="bHLH_AtAMS_like"/>
    <property type="match status" value="1"/>
</dbReference>
<feature type="region of interest" description="Disordered" evidence="8">
    <location>
        <begin position="307"/>
        <end position="367"/>
    </location>
</feature>
<dbReference type="InterPro" id="IPR051358">
    <property type="entry name" value="TF_AMS/ICE1/BHLH6-like"/>
</dbReference>
<dbReference type="PANTHER" id="PTHR31945">
    <property type="entry name" value="TRANSCRIPTION FACTOR SCREAM2-RELATED"/>
    <property type="match status" value="1"/>
</dbReference>
<dbReference type="FunFam" id="4.10.280.10:FF:000066">
    <property type="entry name" value="BHLH transcription factor"/>
    <property type="match status" value="1"/>
</dbReference>
<feature type="compositionally biased region" description="Basic and acidic residues" evidence="8">
    <location>
        <begin position="332"/>
        <end position="341"/>
    </location>
</feature>
<sequence length="577" mass="61253">MNGVVWADEAGVEEDAESWTRASASGGVMGDGKDELGLPSFKTMLDDEWYFGATTAASASNLVPAAAAGHHHPFDAFQQHPELKDVSFPSKLKPHETLLLPPVDDLDQNMPPFFTPKSGFSSLFGAVCSSPFDTGLDLGCDAPGFHSAPHVSASSVMMNRAGGGGGGGGEGEAIMGFAGVGPGNQLDCADLSSAAEFSGGRLLPTSEQCSGSISTAAFSPMGFDCFENSPFLNGSKVLRPLEIFPSMGAPPTLFQKRAATAAAVRQNSGVGGENGAFWGPWIPEGVGQGDRGKFTLEEEIEKISKGDEEYEMDDGSMDASGLNYDTDDGAAEDAKGDETTKDGGIGSNSIAHSTVTGGGDRKGKKKGLPAKNLMAERRRRKKLNDRLYMLRSVVPKISKMDRASILGDAIEYLKELLQRINDLHTELESTPSSSSIPGTSGASFHPLTPTLPSLPRRVKEELCPSSLPSPTNQPARLQFDATEQPFEVEVRLREGRAVNIHMFCARQPGLLLSTMRALDGLGLDIQQAVISCFNGFALDVFRAEASFLLIQCKDPSILPEDIKAVLLHSAGFDSTML</sequence>
<dbReference type="GO" id="GO:0043565">
    <property type="term" value="F:sequence-specific DNA binding"/>
    <property type="evidence" value="ECO:0007669"/>
    <property type="project" value="TreeGrafter"/>
</dbReference>
<evidence type="ECO:0000256" key="5">
    <source>
        <dbReference type="ARBA" id="ARBA00023125"/>
    </source>
</evidence>
<dbReference type="PROSITE" id="PS50888">
    <property type="entry name" value="BHLH"/>
    <property type="match status" value="1"/>
</dbReference>
<feature type="region of interest" description="Disordered" evidence="8">
    <location>
        <begin position="1"/>
        <end position="31"/>
    </location>
</feature>
<dbReference type="InterPro" id="IPR011598">
    <property type="entry name" value="bHLH_dom"/>
</dbReference>
<dbReference type="InterPro" id="IPR036638">
    <property type="entry name" value="HLH_DNA-bd_sf"/>
</dbReference>
<dbReference type="Pfam" id="PF22754">
    <property type="entry name" value="bHLH-TF_ACT-like_plant"/>
    <property type="match status" value="1"/>
</dbReference>
<dbReference type="AlphaFoldDB" id="A0A8J5H9K7"/>
<evidence type="ECO:0000256" key="1">
    <source>
        <dbReference type="ARBA" id="ARBA00004123"/>
    </source>
</evidence>
<keyword evidence="5" id="KW-0238">DNA-binding</keyword>
<dbReference type="CDD" id="cd04873">
    <property type="entry name" value="ACT_UUR-ACR-like"/>
    <property type="match status" value="1"/>
</dbReference>
<dbReference type="EMBL" id="JACMSC010000007">
    <property type="protein sequence ID" value="KAG6514554.1"/>
    <property type="molecule type" value="Genomic_DNA"/>
</dbReference>
<comment type="subcellular location">
    <subcellularLocation>
        <location evidence="1">Nucleus</location>
    </subcellularLocation>
</comment>
<dbReference type="Gene3D" id="4.10.280.10">
    <property type="entry name" value="Helix-loop-helix DNA-binding domain"/>
    <property type="match status" value="1"/>
</dbReference>
<organism evidence="10 11">
    <name type="scientific">Zingiber officinale</name>
    <name type="common">Ginger</name>
    <name type="synonym">Amomum zingiber</name>
    <dbReference type="NCBI Taxonomy" id="94328"/>
    <lineage>
        <taxon>Eukaryota</taxon>
        <taxon>Viridiplantae</taxon>
        <taxon>Streptophyta</taxon>
        <taxon>Embryophyta</taxon>
        <taxon>Tracheophyta</taxon>
        <taxon>Spermatophyta</taxon>
        <taxon>Magnoliopsida</taxon>
        <taxon>Liliopsida</taxon>
        <taxon>Zingiberales</taxon>
        <taxon>Zingiberaceae</taxon>
        <taxon>Zingiber</taxon>
    </lineage>
</organism>
<dbReference type="GO" id="GO:0005634">
    <property type="term" value="C:nucleus"/>
    <property type="evidence" value="ECO:0007669"/>
    <property type="project" value="UniProtKB-SubCell"/>
</dbReference>
<evidence type="ECO:0000256" key="2">
    <source>
        <dbReference type="ARBA" id="ARBA00005510"/>
    </source>
</evidence>
<evidence type="ECO:0000259" key="9">
    <source>
        <dbReference type="PROSITE" id="PS50888"/>
    </source>
</evidence>
<dbReference type="SMART" id="SM00353">
    <property type="entry name" value="HLH"/>
    <property type="match status" value="1"/>
</dbReference>
<evidence type="ECO:0000256" key="4">
    <source>
        <dbReference type="ARBA" id="ARBA00023015"/>
    </source>
</evidence>
<evidence type="ECO:0000256" key="7">
    <source>
        <dbReference type="ARBA" id="ARBA00023242"/>
    </source>
</evidence>
<evidence type="ECO:0000256" key="6">
    <source>
        <dbReference type="ARBA" id="ARBA00023163"/>
    </source>
</evidence>
<dbReference type="GO" id="GO:0046983">
    <property type="term" value="F:protein dimerization activity"/>
    <property type="evidence" value="ECO:0007669"/>
    <property type="project" value="InterPro"/>
</dbReference>
<comment type="similarity">
    <text evidence="2">Belongs to the bHLH protein family.</text>
</comment>
<comment type="caution">
    <text evidence="10">The sequence shown here is derived from an EMBL/GenBank/DDBJ whole genome shotgun (WGS) entry which is preliminary data.</text>
</comment>
<dbReference type="SUPFAM" id="SSF47459">
    <property type="entry name" value="HLH, helix-loop-helix DNA-binding domain"/>
    <property type="match status" value="1"/>
</dbReference>
<keyword evidence="6" id="KW-0804">Transcription</keyword>
<gene>
    <name evidence="10" type="ORF">ZIOFF_024917</name>
</gene>
<protein>
    <recommendedName>
        <fullName evidence="9">BHLH domain-containing protein</fullName>
    </recommendedName>
</protein>
<dbReference type="Proteomes" id="UP000734854">
    <property type="component" value="Unassembled WGS sequence"/>
</dbReference>
<keyword evidence="7" id="KW-0539">Nucleus</keyword>
<dbReference type="Pfam" id="PF00010">
    <property type="entry name" value="HLH"/>
    <property type="match status" value="1"/>
</dbReference>
<name>A0A8J5H9K7_ZINOF</name>
<keyword evidence="3" id="KW-0217">Developmental protein</keyword>
<accession>A0A8J5H9K7</accession>
<keyword evidence="4" id="KW-0805">Transcription regulation</keyword>
<dbReference type="GO" id="GO:0003700">
    <property type="term" value="F:DNA-binding transcription factor activity"/>
    <property type="evidence" value="ECO:0007669"/>
    <property type="project" value="TreeGrafter"/>
</dbReference>
<proteinExistence type="inferred from homology"/>